<keyword evidence="3" id="KW-0813">Transport</keyword>
<dbReference type="PANTHER" id="PTHR22950:SF515">
    <property type="entry name" value="AMINO ACID TRANSPORTER AVT6E"/>
    <property type="match status" value="1"/>
</dbReference>
<organism evidence="9 10">
    <name type="scientific">Spirodela intermedia</name>
    <name type="common">Intermediate duckweed</name>
    <dbReference type="NCBI Taxonomy" id="51605"/>
    <lineage>
        <taxon>Eukaryota</taxon>
        <taxon>Viridiplantae</taxon>
        <taxon>Streptophyta</taxon>
        <taxon>Embryophyta</taxon>
        <taxon>Tracheophyta</taxon>
        <taxon>Spermatophyta</taxon>
        <taxon>Magnoliopsida</taxon>
        <taxon>Liliopsida</taxon>
        <taxon>Araceae</taxon>
        <taxon>Lemnoideae</taxon>
        <taxon>Spirodela</taxon>
    </lineage>
</organism>
<feature type="transmembrane region" description="Helical" evidence="7">
    <location>
        <begin position="147"/>
        <end position="170"/>
    </location>
</feature>
<feature type="region of interest" description="Disordered" evidence="6">
    <location>
        <begin position="35"/>
        <end position="62"/>
    </location>
</feature>
<dbReference type="Pfam" id="PF01490">
    <property type="entry name" value="Aa_trans"/>
    <property type="match status" value="1"/>
</dbReference>
<dbReference type="EMBL" id="LR746276">
    <property type="protein sequence ID" value="CAA7406938.1"/>
    <property type="molecule type" value="Genomic_DNA"/>
</dbReference>
<evidence type="ECO:0000256" key="7">
    <source>
        <dbReference type="SAM" id="Phobius"/>
    </source>
</evidence>
<evidence type="ECO:0000313" key="10">
    <source>
        <dbReference type="Proteomes" id="UP000663760"/>
    </source>
</evidence>
<dbReference type="PRINTS" id="PR00173">
    <property type="entry name" value="EDTRNSPORT"/>
</dbReference>
<evidence type="ECO:0000259" key="8">
    <source>
        <dbReference type="Pfam" id="PF01490"/>
    </source>
</evidence>
<keyword evidence="10" id="KW-1185">Reference proteome</keyword>
<dbReference type="GO" id="GO:0015179">
    <property type="term" value="F:L-amino acid transmembrane transporter activity"/>
    <property type="evidence" value="ECO:0007669"/>
    <property type="project" value="TreeGrafter"/>
</dbReference>
<feature type="transmembrane region" description="Helical" evidence="7">
    <location>
        <begin position="256"/>
        <end position="278"/>
    </location>
</feature>
<comment type="subcellular location">
    <subcellularLocation>
        <location evidence="1">Membrane</location>
        <topology evidence="1">Multi-pass membrane protein</topology>
    </subcellularLocation>
</comment>
<dbReference type="GO" id="GO:0031090">
    <property type="term" value="C:organelle membrane"/>
    <property type="evidence" value="ECO:0007669"/>
    <property type="project" value="UniProtKB-ARBA"/>
</dbReference>
<evidence type="ECO:0000256" key="3">
    <source>
        <dbReference type="ARBA" id="ARBA00022970"/>
    </source>
</evidence>
<dbReference type="PANTHER" id="PTHR22950">
    <property type="entry name" value="AMINO ACID TRANSPORTER"/>
    <property type="match status" value="1"/>
</dbReference>
<feature type="transmembrane region" description="Helical" evidence="7">
    <location>
        <begin position="190"/>
        <end position="209"/>
    </location>
</feature>
<keyword evidence="5 7" id="KW-0472">Membrane</keyword>
<feature type="transmembrane region" description="Helical" evidence="7">
    <location>
        <begin position="216"/>
        <end position="236"/>
    </location>
</feature>
<evidence type="ECO:0000256" key="6">
    <source>
        <dbReference type="SAM" id="MobiDB-lite"/>
    </source>
</evidence>
<name>A0A7I8LCC0_SPIIN</name>
<feature type="compositionally biased region" description="Basic and acidic residues" evidence="6">
    <location>
        <begin position="48"/>
        <end position="58"/>
    </location>
</feature>
<feature type="transmembrane region" description="Helical" evidence="7">
    <location>
        <begin position="410"/>
        <end position="430"/>
    </location>
</feature>
<keyword evidence="3" id="KW-0029">Amino-acid transport</keyword>
<evidence type="ECO:0000313" key="9">
    <source>
        <dbReference type="EMBL" id="CAA7406938.1"/>
    </source>
</evidence>
<sequence>MDNGYTAVELQPQRAGDGVIPKFRRVYEEENDKDDLPLIVNGSSGRSDGNEGGKRAAAERPGGSGVPGAVFNLATSVIGAGIMALPAAMKVLGLALGFVSIVLMGLLSEISIEFLVRFSVLSGAASYGDVVRTALGRPARAIAEACVVVNNAGILIVYLIIIGDVMSGSANHSGVFYQWFGRGIWEDRRLVILIVLVLFLLPLCALEGIDSLSLSSAASIALAVLFVVVSCAIAVIRFLRGTTETPRMGPDFSSSAAILDLLVVVPIMTNAYVCHFNVQPIYNELRGPSSEKMNRVSRITTSLCVAVYACTAISGYLLFGDETQPDVLINFDQDLDFRFSSVLNDLVRVGYVLHLVLVFPVIHFSLRQTVGNLVFRGKSPPGRAKTLVLTAVLLSAIYLGSTRIPNIWVAFKFTGATTGLSLGFIFPSLIALKLSDPAKKTVRRSEKIMAWLMLVLAVAAGIVGIVGNVFSISD</sequence>
<keyword evidence="4 7" id="KW-1133">Transmembrane helix</keyword>
<dbReference type="OrthoDB" id="28208at2759"/>
<evidence type="ECO:0000256" key="5">
    <source>
        <dbReference type="ARBA" id="ARBA00023136"/>
    </source>
</evidence>
<accession>A0A7I8LCC0</accession>
<dbReference type="InterPro" id="IPR013057">
    <property type="entry name" value="AA_transpt_TM"/>
</dbReference>
<feature type="transmembrane region" description="Helical" evidence="7">
    <location>
        <begin position="91"/>
        <end position="108"/>
    </location>
</feature>
<dbReference type="AlphaFoldDB" id="A0A7I8LCC0"/>
<reference evidence="9" key="1">
    <citation type="submission" date="2020-02" db="EMBL/GenBank/DDBJ databases">
        <authorList>
            <person name="Scholz U."/>
            <person name="Mascher M."/>
            <person name="Fiebig A."/>
        </authorList>
    </citation>
    <scope>NUCLEOTIDE SEQUENCE</scope>
</reference>
<feature type="transmembrane region" description="Helical" evidence="7">
    <location>
        <begin position="451"/>
        <end position="472"/>
    </location>
</feature>
<gene>
    <name evidence="9" type="ORF">SI8410_13017616</name>
</gene>
<evidence type="ECO:0000256" key="4">
    <source>
        <dbReference type="ARBA" id="ARBA00022989"/>
    </source>
</evidence>
<keyword evidence="2 7" id="KW-0812">Transmembrane</keyword>
<feature type="transmembrane region" description="Helical" evidence="7">
    <location>
        <begin position="387"/>
        <end position="404"/>
    </location>
</feature>
<evidence type="ECO:0000256" key="1">
    <source>
        <dbReference type="ARBA" id="ARBA00004141"/>
    </source>
</evidence>
<dbReference type="Proteomes" id="UP000663760">
    <property type="component" value="Chromosome 13"/>
</dbReference>
<feature type="transmembrane region" description="Helical" evidence="7">
    <location>
        <begin position="346"/>
        <end position="366"/>
    </location>
</feature>
<proteinExistence type="predicted"/>
<protein>
    <recommendedName>
        <fullName evidence="8">Amino acid transporter transmembrane domain-containing protein</fullName>
    </recommendedName>
</protein>
<feature type="domain" description="Amino acid transporter transmembrane" evidence="8">
    <location>
        <begin position="64"/>
        <end position="467"/>
    </location>
</feature>
<feature type="transmembrane region" description="Helical" evidence="7">
    <location>
        <begin position="299"/>
        <end position="319"/>
    </location>
</feature>
<evidence type="ECO:0000256" key="2">
    <source>
        <dbReference type="ARBA" id="ARBA00022692"/>
    </source>
</evidence>